<evidence type="ECO:0000256" key="1">
    <source>
        <dbReference type="SAM" id="Phobius"/>
    </source>
</evidence>
<accession>A0A955J252</accession>
<feature type="non-terminal residue" evidence="2">
    <location>
        <position position="74"/>
    </location>
</feature>
<reference evidence="2" key="2">
    <citation type="journal article" date="2021" name="Microbiome">
        <title>Successional dynamics and alternative stable states in a saline activated sludge microbial community over 9 years.</title>
        <authorList>
            <person name="Wang Y."/>
            <person name="Ye J."/>
            <person name="Ju F."/>
            <person name="Liu L."/>
            <person name="Boyd J.A."/>
            <person name="Deng Y."/>
            <person name="Parks D.H."/>
            <person name="Jiang X."/>
            <person name="Yin X."/>
            <person name="Woodcroft B.J."/>
            <person name="Tyson G.W."/>
            <person name="Hugenholtz P."/>
            <person name="Polz M.F."/>
            <person name="Zhang T."/>
        </authorList>
    </citation>
    <scope>NUCLEOTIDE SEQUENCE</scope>
    <source>
        <strain evidence="2">HKST-UBA79</strain>
    </source>
</reference>
<comment type="caution">
    <text evidence="2">The sequence shown here is derived from an EMBL/GenBank/DDBJ whole genome shotgun (WGS) entry which is preliminary data.</text>
</comment>
<sequence length="74" mass="8086">MKYIHTLRSNNGTAWVLLVVSIVIIGLVTTLLIYFKGDIFSSSESVTAIPIKIGVSKTPLSAPFYVAQARDIFV</sequence>
<dbReference type="Proteomes" id="UP000740557">
    <property type="component" value="Unassembled WGS sequence"/>
</dbReference>
<keyword evidence="1" id="KW-0812">Transmembrane</keyword>
<evidence type="ECO:0000313" key="3">
    <source>
        <dbReference type="Proteomes" id="UP000740557"/>
    </source>
</evidence>
<name>A0A955J252_UNCKA</name>
<dbReference type="AlphaFoldDB" id="A0A955J252"/>
<dbReference type="EMBL" id="JAGQNX010000118">
    <property type="protein sequence ID" value="MCA9308598.1"/>
    <property type="molecule type" value="Genomic_DNA"/>
</dbReference>
<keyword evidence="1" id="KW-0472">Membrane</keyword>
<protein>
    <submittedName>
        <fullName evidence="2">Uncharacterized protein</fullName>
    </submittedName>
</protein>
<feature type="transmembrane region" description="Helical" evidence="1">
    <location>
        <begin position="12"/>
        <end position="35"/>
    </location>
</feature>
<keyword evidence="1" id="KW-1133">Transmembrane helix</keyword>
<reference evidence="2" key="1">
    <citation type="submission" date="2020-04" db="EMBL/GenBank/DDBJ databases">
        <authorList>
            <person name="Zhang T."/>
        </authorList>
    </citation>
    <scope>NUCLEOTIDE SEQUENCE</scope>
    <source>
        <strain evidence="2">HKST-UBA79</strain>
    </source>
</reference>
<organism evidence="2 3">
    <name type="scientific">candidate division WWE3 bacterium</name>
    <dbReference type="NCBI Taxonomy" id="2053526"/>
    <lineage>
        <taxon>Bacteria</taxon>
        <taxon>Katanobacteria</taxon>
    </lineage>
</organism>
<gene>
    <name evidence="2" type="ORF">KC980_03730</name>
</gene>
<evidence type="ECO:0000313" key="2">
    <source>
        <dbReference type="EMBL" id="MCA9308598.1"/>
    </source>
</evidence>
<proteinExistence type="predicted"/>